<dbReference type="Pfam" id="PF02687">
    <property type="entry name" value="FtsX"/>
    <property type="match status" value="2"/>
</dbReference>
<feature type="transmembrane region" description="Helical" evidence="7">
    <location>
        <begin position="826"/>
        <end position="845"/>
    </location>
</feature>
<dbReference type="InterPro" id="IPR003838">
    <property type="entry name" value="ABC3_permease_C"/>
</dbReference>
<feature type="domain" description="MacB-like periplasmic core" evidence="9">
    <location>
        <begin position="97"/>
        <end position="335"/>
    </location>
</feature>
<organism evidence="10 11">
    <name type="scientific">Chryseosolibacter histidini</name>
    <dbReference type="NCBI Taxonomy" id="2782349"/>
    <lineage>
        <taxon>Bacteria</taxon>
        <taxon>Pseudomonadati</taxon>
        <taxon>Bacteroidota</taxon>
        <taxon>Cytophagia</taxon>
        <taxon>Cytophagales</taxon>
        <taxon>Chryseotaleaceae</taxon>
        <taxon>Chryseosolibacter</taxon>
    </lineage>
</organism>
<evidence type="ECO:0000256" key="7">
    <source>
        <dbReference type="SAM" id="Phobius"/>
    </source>
</evidence>
<comment type="subcellular location">
    <subcellularLocation>
        <location evidence="1">Cell membrane</location>
        <topology evidence="1">Multi-pass membrane protein</topology>
    </subcellularLocation>
</comment>
<dbReference type="Proteomes" id="UP001319200">
    <property type="component" value="Unassembled WGS sequence"/>
</dbReference>
<evidence type="ECO:0000256" key="2">
    <source>
        <dbReference type="ARBA" id="ARBA00022475"/>
    </source>
</evidence>
<feature type="transmembrane region" description="Helical" evidence="7">
    <location>
        <begin position="378"/>
        <end position="399"/>
    </location>
</feature>
<feature type="domain" description="ABC3 transporter permease C-terminal" evidence="8">
    <location>
        <begin position="777"/>
        <end position="890"/>
    </location>
</feature>
<dbReference type="EMBL" id="JAHESF010000020">
    <property type="protein sequence ID" value="MBT1699025.1"/>
    <property type="molecule type" value="Genomic_DNA"/>
</dbReference>
<keyword evidence="5 7" id="KW-0472">Membrane</keyword>
<feature type="transmembrane region" description="Helical" evidence="7">
    <location>
        <begin position="860"/>
        <end position="879"/>
    </location>
</feature>
<evidence type="ECO:0000259" key="8">
    <source>
        <dbReference type="Pfam" id="PF02687"/>
    </source>
</evidence>
<evidence type="ECO:0000313" key="10">
    <source>
        <dbReference type="EMBL" id="MBT1699025.1"/>
    </source>
</evidence>
<dbReference type="GO" id="GO:0022857">
    <property type="term" value="F:transmembrane transporter activity"/>
    <property type="evidence" value="ECO:0007669"/>
    <property type="project" value="TreeGrafter"/>
</dbReference>
<reference evidence="10 11" key="1">
    <citation type="submission" date="2021-05" db="EMBL/GenBank/DDBJ databases">
        <title>A Polyphasic approach of four new species of the genus Ohtaekwangia: Ohtaekwangia histidinii sp. nov., Ohtaekwangia cretensis sp. nov., Ohtaekwangia indiensis sp. nov., Ohtaekwangia reichenbachii sp. nov. from diverse environment.</title>
        <authorList>
            <person name="Octaviana S."/>
        </authorList>
    </citation>
    <scope>NUCLEOTIDE SEQUENCE [LARGE SCALE GENOMIC DNA]</scope>
    <source>
        <strain evidence="10 11">PWU4</strain>
    </source>
</reference>
<dbReference type="InterPro" id="IPR025857">
    <property type="entry name" value="MacB_PCD"/>
</dbReference>
<gene>
    <name evidence="10" type="ORF">KK083_19175</name>
</gene>
<feature type="transmembrane region" description="Helical" evidence="7">
    <location>
        <begin position="774"/>
        <end position="798"/>
    </location>
</feature>
<dbReference type="InterPro" id="IPR047699">
    <property type="entry name" value="Permease_put_prefix"/>
</dbReference>
<dbReference type="PANTHER" id="PTHR30572">
    <property type="entry name" value="MEMBRANE COMPONENT OF TRANSPORTER-RELATED"/>
    <property type="match status" value="1"/>
</dbReference>
<feature type="transmembrane region" description="Helical" evidence="7">
    <location>
        <begin position="471"/>
        <end position="490"/>
    </location>
</feature>
<accession>A0AAP2GQK3</accession>
<keyword evidence="4 7" id="KW-1133">Transmembrane helix</keyword>
<dbReference type="Pfam" id="PF12704">
    <property type="entry name" value="MacB_PCD"/>
    <property type="match status" value="2"/>
</dbReference>
<comment type="caution">
    <text evidence="10">The sequence shown here is derived from an EMBL/GenBank/DDBJ whole genome shotgun (WGS) entry which is preliminary data.</text>
</comment>
<feature type="transmembrane region" description="Helical" evidence="7">
    <location>
        <begin position="97"/>
        <end position="118"/>
    </location>
</feature>
<evidence type="ECO:0000256" key="1">
    <source>
        <dbReference type="ARBA" id="ARBA00004651"/>
    </source>
</evidence>
<evidence type="ECO:0000259" key="9">
    <source>
        <dbReference type="Pfam" id="PF12704"/>
    </source>
</evidence>
<evidence type="ECO:0000256" key="3">
    <source>
        <dbReference type="ARBA" id="ARBA00022692"/>
    </source>
</evidence>
<sequence length="897" mass="100817">MKKNATPPGWIDSLIDRLAPDEFAEEIRGDLYELFCSDLDQKGISAARRRYVFNGLGFLAKSFFWKRQPRHHTNPFTMLSSYFKMARRSLMAYKGNTVINVLGLVVGIASALVIATVIRYELSFDSFHSDADRIYRMVRCSLPELAANKRSNCRTGISYPVPDAVKAETTGLVEIVSMQYFEDVFVEVPDKSGNIVSRFREERGCVMVEPSFFKIFDFKGTGFRWIAGNPDKALEEPLSVVLTRSLAEKYFPGGNAMGMILKMEREADCKVTGIIEDLPPNTDLPFTVLVSYATLRMGRGDRMNNDWGGVNDEHHTYVKLAPGITPREMEKRIARVHQSHTPKDLYEGRHYLLQPLRDLHFDTRFNNYNGRTISRETILAITLVGLFLLLTAAINYINLATAQSVMRAKEIGLRKVMGSTRKTLVLQLFTETFVVVLIAGVIALVIAELMLINFQSLLNVTLRGFNFTDPFTLLSLLAIVLVVTLFAGIYPSMVMSGFNPVVAMKNRFATEKIGGFSLRKVLVVAQFTITQMLVVGTFLVVAQMRYFQNADMGFDKEAVVTMPLPGKADPHKFQVMEDQLRSQAFVADVAFSSTLPSGVRRNRSATDVGREDATTSKDYVVYEYQSIDPSYIDLYKIRLLAGRGIGLQDSAGENVLINKKLAQRLRLGTPEEAVGEVLKASWGKQFTVVGVIDDFYSNSMKEGADNMLLVTDPGKFDYVSVKLAIGEGQGSMQEAVKQMEKIWTAAYPEHIFSYEFFDENIRAFYVQEEKYAQLFQLFSLIFLLIGCLGLYGLITFVVNRKGKEVALRKVLGATVSNILLMFSREYVQLIVLSFLIAVPVAYYAVNSWLSNFANHITLQWWLFAVPGLLVLTIALLVVISKSMRTANANPVDKLKYE</sequence>
<keyword evidence="2" id="KW-1003">Cell membrane</keyword>
<dbReference type="PANTHER" id="PTHR30572:SF4">
    <property type="entry name" value="ABC TRANSPORTER PERMEASE YTRF"/>
    <property type="match status" value="1"/>
</dbReference>
<dbReference type="InterPro" id="IPR050250">
    <property type="entry name" value="Macrolide_Exporter_MacB"/>
</dbReference>
<feature type="domain" description="ABC3 transporter permease C-terminal" evidence="8">
    <location>
        <begin position="384"/>
        <end position="500"/>
    </location>
</feature>
<dbReference type="NCBIfam" id="NF038404">
    <property type="entry name" value="perm_prefix_2"/>
    <property type="match status" value="1"/>
</dbReference>
<comment type="similarity">
    <text evidence="6">Belongs to the ABC-4 integral membrane protein family.</text>
</comment>
<dbReference type="AlphaFoldDB" id="A0AAP2GQK3"/>
<feature type="transmembrane region" description="Helical" evidence="7">
    <location>
        <begin position="424"/>
        <end position="451"/>
    </location>
</feature>
<feature type="transmembrane region" description="Helical" evidence="7">
    <location>
        <begin position="521"/>
        <end position="542"/>
    </location>
</feature>
<keyword evidence="3 7" id="KW-0812">Transmembrane</keyword>
<feature type="domain" description="MacB-like periplasmic core" evidence="9">
    <location>
        <begin position="534"/>
        <end position="736"/>
    </location>
</feature>
<evidence type="ECO:0000256" key="6">
    <source>
        <dbReference type="ARBA" id="ARBA00038076"/>
    </source>
</evidence>
<proteinExistence type="inferred from homology"/>
<protein>
    <submittedName>
        <fullName evidence="10">ABC transporter permease</fullName>
    </submittedName>
</protein>
<name>A0AAP2GQK3_9BACT</name>
<evidence type="ECO:0000256" key="4">
    <source>
        <dbReference type="ARBA" id="ARBA00022989"/>
    </source>
</evidence>
<evidence type="ECO:0000256" key="5">
    <source>
        <dbReference type="ARBA" id="ARBA00023136"/>
    </source>
</evidence>
<dbReference type="GO" id="GO:0005886">
    <property type="term" value="C:plasma membrane"/>
    <property type="evidence" value="ECO:0007669"/>
    <property type="project" value="UniProtKB-SubCell"/>
</dbReference>
<evidence type="ECO:0000313" key="11">
    <source>
        <dbReference type="Proteomes" id="UP001319200"/>
    </source>
</evidence>
<keyword evidence="11" id="KW-1185">Reference proteome</keyword>